<evidence type="ECO:0000256" key="3">
    <source>
        <dbReference type="ARBA" id="ARBA00022448"/>
    </source>
</evidence>
<evidence type="ECO:0000256" key="11">
    <source>
        <dbReference type="RuleBase" id="RU003639"/>
    </source>
</evidence>
<keyword evidence="13" id="KW-0830">Ubiquinone</keyword>
<dbReference type="EMBL" id="ATHI01000004">
    <property type="protein sequence ID" value="EPR35358.1"/>
    <property type="molecule type" value="Genomic_DNA"/>
</dbReference>
<evidence type="ECO:0000256" key="9">
    <source>
        <dbReference type="ARBA" id="ARBA00023027"/>
    </source>
</evidence>
<dbReference type="GO" id="GO:0030964">
    <property type="term" value="C:NADH dehydrogenase complex"/>
    <property type="evidence" value="ECO:0007669"/>
    <property type="project" value="TreeGrafter"/>
</dbReference>
<dbReference type="Gene3D" id="1.20.58.1610">
    <property type="entry name" value="NADH:ubiquinone/plastoquinone oxidoreductase, chain 3"/>
    <property type="match status" value="1"/>
</dbReference>
<comment type="caution">
    <text evidence="13">The sequence shown here is derived from an EMBL/GenBank/DDBJ whole genome shotgun (WGS) entry which is preliminary data.</text>
</comment>
<evidence type="ECO:0000256" key="10">
    <source>
        <dbReference type="ARBA" id="ARBA00023136"/>
    </source>
</evidence>
<comment type="function">
    <text evidence="11">NDH-1 shuttles electrons from NADH, via FMN and iron-sulfur (Fe-S) centers, to quinones in the respiratory chain.</text>
</comment>
<accession>S7USU1</accession>
<keyword evidence="14" id="KW-1185">Reference proteome</keyword>
<dbReference type="Proteomes" id="UP000014975">
    <property type="component" value="Unassembled WGS sequence"/>
</dbReference>
<feature type="transmembrane region" description="Helical" evidence="12">
    <location>
        <begin position="62"/>
        <end position="80"/>
    </location>
</feature>
<evidence type="ECO:0000256" key="2">
    <source>
        <dbReference type="ARBA" id="ARBA00008472"/>
    </source>
</evidence>
<dbReference type="eggNOG" id="COG0838">
    <property type="taxonomic scope" value="Bacteria"/>
</dbReference>
<dbReference type="PANTHER" id="PTHR11058:SF22">
    <property type="entry name" value="NADH-QUINONE OXIDOREDUCTASE SUBUNIT A"/>
    <property type="match status" value="1"/>
</dbReference>
<dbReference type="GO" id="GO:0008137">
    <property type="term" value="F:NADH dehydrogenase (ubiquinone) activity"/>
    <property type="evidence" value="ECO:0007669"/>
    <property type="project" value="InterPro"/>
</dbReference>
<evidence type="ECO:0000313" key="13">
    <source>
        <dbReference type="EMBL" id="EPR35358.1"/>
    </source>
</evidence>
<keyword evidence="10 12" id="KW-0472">Membrane</keyword>
<dbReference type="InterPro" id="IPR000440">
    <property type="entry name" value="NADH_UbQ/plastoQ_OxRdtase_su3"/>
</dbReference>
<keyword evidence="7" id="KW-1278">Translocase</keyword>
<name>S7USU1_9BACT</name>
<evidence type="ECO:0000256" key="4">
    <source>
        <dbReference type="ARBA" id="ARBA00022475"/>
    </source>
</evidence>
<organism evidence="13 14">
    <name type="scientific">Alkalidesulfovibrio alkalitolerans DSM 16529</name>
    <dbReference type="NCBI Taxonomy" id="1121439"/>
    <lineage>
        <taxon>Bacteria</taxon>
        <taxon>Pseudomonadati</taxon>
        <taxon>Thermodesulfobacteriota</taxon>
        <taxon>Desulfovibrionia</taxon>
        <taxon>Desulfovibrionales</taxon>
        <taxon>Desulfovibrionaceae</taxon>
        <taxon>Alkalidesulfovibrio</taxon>
    </lineage>
</organism>
<evidence type="ECO:0000256" key="1">
    <source>
        <dbReference type="ARBA" id="ARBA00004370"/>
    </source>
</evidence>
<dbReference type="Pfam" id="PF00507">
    <property type="entry name" value="Oxidored_q4"/>
    <property type="match status" value="1"/>
</dbReference>
<dbReference type="InterPro" id="IPR038430">
    <property type="entry name" value="NDAH_ubi_oxred_su3_sf"/>
</dbReference>
<evidence type="ECO:0000313" key="14">
    <source>
        <dbReference type="Proteomes" id="UP000014975"/>
    </source>
</evidence>
<evidence type="ECO:0000256" key="8">
    <source>
        <dbReference type="ARBA" id="ARBA00022989"/>
    </source>
</evidence>
<dbReference type="GO" id="GO:0005886">
    <property type="term" value="C:plasma membrane"/>
    <property type="evidence" value="ECO:0007669"/>
    <property type="project" value="UniProtKB-SubCell"/>
</dbReference>
<sequence>MVFSWLNLGIVLALFAGLAFAAGPLFGSILLAPKWRGGDHAMPYECGMTPHGGSWMRFSVNYWIYALIFLAFDVDVLYLFPVAAHYADSEGWLPLVKVTIFIVVLALGIVYFWRKGVFAWPRRISD</sequence>
<comment type="subcellular location">
    <subcellularLocation>
        <location evidence="11">Cell membrane</location>
        <topology evidence="11">Multi-pass membrane protein</topology>
    </subcellularLocation>
    <subcellularLocation>
        <location evidence="1">Membrane</location>
    </subcellularLocation>
</comment>
<evidence type="ECO:0000256" key="7">
    <source>
        <dbReference type="ARBA" id="ARBA00022967"/>
    </source>
</evidence>
<dbReference type="RefSeq" id="WP_020885945.1">
    <property type="nucleotide sequence ID" value="NZ_ATHI01000004.1"/>
</dbReference>
<evidence type="ECO:0000256" key="5">
    <source>
        <dbReference type="ARBA" id="ARBA00022692"/>
    </source>
</evidence>
<dbReference type="EC" id="7.1.1.-" evidence="11"/>
<evidence type="ECO:0000256" key="6">
    <source>
        <dbReference type="ARBA" id="ARBA00022719"/>
    </source>
</evidence>
<comment type="catalytic activity">
    <reaction evidence="11">
        <text>a quinone + NADH + 5 H(+)(in) = a quinol + NAD(+) + 4 H(+)(out)</text>
        <dbReference type="Rhea" id="RHEA:57888"/>
        <dbReference type="ChEBI" id="CHEBI:15378"/>
        <dbReference type="ChEBI" id="CHEBI:24646"/>
        <dbReference type="ChEBI" id="CHEBI:57540"/>
        <dbReference type="ChEBI" id="CHEBI:57945"/>
        <dbReference type="ChEBI" id="CHEBI:132124"/>
    </reaction>
</comment>
<reference evidence="13 14" key="1">
    <citation type="journal article" date="2013" name="Genome Announc.">
        <title>Draft genome sequences for three mercury-methylating, sulfate-reducing bacteria.</title>
        <authorList>
            <person name="Brown S.D."/>
            <person name="Hurt R.A.Jr."/>
            <person name="Gilmour C.C."/>
            <person name="Elias D.A."/>
        </authorList>
    </citation>
    <scope>NUCLEOTIDE SEQUENCE [LARGE SCALE GENOMIC DNA]</scope>
    <source>
        <strain evidence="13 14">DSM 16529</strain>
    </source>
</reference>
<comment type="similarity">
    <text evidence="2 11">Belongs to the complex I subunit 3 family.</text>
</comment>
<protein>
    <recommendedName>
        <fullName evidence="11">NADH-quinone oxidoreductase subunit</fullName>
        <ecNumber evidence="11">7.1.1.-</ecNumber>
    </recommendedName>
</protein>
<keyword evidence="3" id="KW-0813">Transport</keyword>
<dbReference type="AlphaFoldDB" id="S7USU1"/>
<dbReference type="OrthoDB" id="9791970at2"/>
<dbReference type="GO" id="GO:0048038">
    <property type="term" value="F:quinone binding"/>
    <property type="evidence" value="ECO:0007669"/>
    <property type="project" value="UniProtKB-KW"/>
</dbReference>
<dbReference type="PATRIC" id="fig|1121439.3.peg.443"/>
<keyword evidence="9 11" id="KW-0520">NAD</keyword>
<keyword evidence="4" id="KW-1003">Cell membrane</keyword>
<evidence type="ECO:0000256" key="12">
    <source>
        <dbReference type="SAM" id="Phobius"/>
    </source>
</evidence>
<feature type="transmembrane region" description="Helical" evidence="12">
    <location>
        <begin position="6"/>
        <end position="32"/>
    </location>
</feature>
<dbReference type="STRING" id="1121439.dsat_2059"/>
<dbReference type="PANTHER" id="PTHR11058">
    <property type="entry name" value="NADH-UBIQUINONE OXIDOREDUCTASE CHAIN 3"/>
    <property type="match status" value="1"/>
</dbReference>
<gene>
    <name evidence="13" type="ORF">dsat_2059</name>
</gene>
<proteinExistence type="inferred from homology"/>
<keyword evidence="6 11" id="KW-0874">Quinone</keyword>
<keyword evidence="5 11" id="KW-0812">Transmembrane</keyword>
<feature type="transmembrane region" description="Helical" evidence="12">
    <location>
        <begin position="92"/>
        <end position="113"/>
    </location>
</feature>
<keyword evidence="8 12" id="KW-1133">Transmembrane helix</keyword>